<gene>
    <name evidence="2" type="ORF">TWF730_011241</name>
</gene>
<dbReference type="AlphaFoldDB" id="A0AAV9UM36"/>
<comment type="caution">
    <text evidence="2">The sequence shown here is derived from an EMBL/GenBank/DDBJ whole genome shotgun (WGS) entry which is preliminary data.</text>
</comment>
<feature type="region of interest" description="Disordered" evidence="1">
    <location>
        <begin position="27"/>
        <end position="60"/>
    </location>
</feature>
<dbReference type="Proteomes" id="UP001373714">
    <property type="component" value="Unassembled WGS sequence"/>
</dbReference>
<dbReference type="EMBL" id="JAVHNS010000009">
    <property type="protein sequence ID" value="KAK6343650.1"/>
    <property type="molecule type" value="Genomic_DNA"/>
</dbReference>
<proteinExistence type="predicted"/>
<feature type="compositionally biased region" description="Low complexity" evidence="1">
    <location>
        <begin position="27"/>
        <end position="37"/>
    </location>
</feature>
<evidence type="ECO:0000313" key="2">
    <source>
        <dbReference type="EMBL" id="KAK6343650.1"/>
    </source>
</evidence>
<sequence>MSQFTTRYLSRHVPSLILTLAASPALELPSPAPAAKPKAIDNREDSEQQESYEELEKQPSDTIDKDHIQNEIYRSFTTGHRANSGSNTLLPESVIRNPGGIFITTDITRNINGTQRGYRVQPFNQCTTLNAPWLYTISSSSLGLRTKCVFYARDRSSANHKSVIGQSLGN</sequence>
<protein>
    <submittedName>
        <fullName evidence="2">Uncharacterized protein</fullName>
    </submittedName>
</protein>
<name>A0AAV9UM36_9PEZI</name>
<keyword evidence="3" id="KW-1185">Reference proteome</keyword>
<evidence type="ECO:0000256" key="1">
    <source>
        <dbReference type="SAM" id="MobiDB-lite"/>
    </source>
</evidence>
<organism evidence="2 3">
    <name type="scientific">Orbilia blumenaviensis</name>
    <dbReference type="NCBI Taxonomy" id="1796055"/>
    <lineage>
        <taxon>Eukaryota</taxon>
        <taxon>Fungi</taxon>
        <taxon>Dikarya</taxon>
        <taxon>Ascomycota</taxon>
        <taxon>Pezizomycotina</taxon>
        <taxon>Orbiliomycetes</taxon>
        <taxon>Orbiliales</taxon>
        <taxon>Orbiliaceae</taxon>
        <taxon>Orbilia</taxon>
    </lineage>
</organism>
<evidence type="ECO:0000313" key="3">
    <source>
        <dbReference type="Proteomes" id="UP001373714"/>
    </source>
</evidence>
<reference evidence="2 3" key="1">
    <citation type="submission" date="2019-10" db="EMBL/GenBank/DDBJ databases">
        <authorList>
            <person name="Palmer J.M."/>
        </authorList>
    </citation>
    <scope>NUCLEOTIDE SEQUENCE [LARGE SCALE GENOMIC DNA]</scope>
    <source>
        <strain evidence="2 3">TWF730</strain>
    </source>
</reference>
<accession>A0AAV9UM36</accession>